<dbReference type="PIRSF" id="PIRSF001461">
    <property type="entry name" value="RPE"/>
    <property type="match status" value="1"/>
</dbReference>
<comment type="pathway">
    <text evidence="10">Carbohydrate degradation.</text>
</comment>
<comment type="cofactor">
    <cofactor evidence="3">
        <name>Co(2+)</name>
        <dbReference type="ChEBI" id="CHEBI:48828"/>
    </cofactor>
</comment>
<feature type="binding site" evidence="10">
    <location>
        <begin position="175"/>
        <end position="177"/>
    </location>
    <ligand>
        <name>substrate</name>
    </ligand>
</feature>
<accession>A0A1H8QAJ2</accession>
<comment type="cofactor">
    <cofactor evidence="4">
        <name>Zn(2+)</name>
        <dbReference type="ChEBI" id="CHEBI:29105"/>
    </cofactor>
</comment>
<keyword evidence="13" id="KW-0170">Cobalt</keyword>
<dbReference type="InterPro" id="IPR013785">
    <property type="entry name" value="Aldolase_TIM"/>
</dbReference>
<feature type="binding site" evidence="14">
    <location>
        <position position="177"/>
    </location>
    <ligand>
        <name>substrate</name>
    </ligand>
</feature>
<dbReference type="AlphaFoldDB" id="A0A1H8QAJ2"/>
<evidence type="ECO:0000256" key="8">
    <source>
        <dbReference type="ARBA" id="ARBA00022723"/>
    </source>
</evidence>
<comment type="function">
    <text evidence="10">Catalyzes the reversible epimerization of D-ribulose 5-phosphate to D-xylulose 5-phosphate.</text>
</comment>
<comment type="cofactor">
    <cofactor evidence="10 13">
        <name>a divalent metal cation</name>
        <dbReference type="ChEBI" id="CHEBI:60240"/>
    </cofactor>
    <text evidence="10 13">Binds 1 divalent metal cation per subunit.</text>
</comment>
<feature type="active site" description="Proton donor" evidence="10 12">
    <location>
        <position position="175"/>
    </location>
</feature>
<dbReference type="EMBL" id="FODY01000002">
    <property type="protein sequence ID" value="SEO51028.1"/>
    <property type="molecule type" value="Genomic_DNA"/>
</dbReference>
<dbReference type="GO" id="GO:0004750">
    <property type="term" value="F:D-ribulose-phosphate 3-epimerase activity"/>
    <property type="evidence" value="ECO:0007669"/>
    <property type="project" value="UniProtKB-UniRule"/>
</dbReference>
<keyword evidence="16" id="KW-1185">Reference proteome</keyword>
<evidence type="ECO:0000256" key="11">
    <source>
        <dbReference type="PIRNR" id="PIRNR001461"/>
    </source>
</evidence>
<comment type="cofactor">
    <cofactor evidence="5">
        <name>Fe(2+)</name>
        <dbReference type="ChEBI" id="CHEBI:29033"/>
    </cofactor>
</comment>
<gene>
    <name evidence="10" type="primary">rpe</name>
    <name evidence="15" type="ORF">SAMN04490178_102239</name>
</gene>
<dbReference type="NCBIfam" id="TIGR01163">
    <property type="entry name" value="rpe"/>
    <property type="match status" value="1"/>
</dbReference>
<feature type="binding site" evidence="10 13">
    <location>
        <position position="35"/>
    </location>
    <ligand>
        <name>a divalent metal cation</name>
        <dbReference type="ChEBI" id="CHEBI:60240"/>
    </ligand>
</feature>
<dbReference type="CDD" id="cd00429">
    <property type="entry name" value="RPE"/>
    <property type="match status" value="1"/>
</dbReference>
<feature type="binding site" evidence="10 14">
    <location>
        <position position="8"/>
    </location>
    <ligand>
        <name>substrate</name>
    </ligand>
</feature>
<dbReference type="SUPFAM" id="SSF51366">
    <property type="entry name" value="Ribulose-phoshate binding barrel"/>
    <property type="match status" value="1"/>
</dbReference>
<feature type="active site" description="Proton acceptor" evidence="10 12">
    <location>
        <position position="35"/>
    </location>
</feature>
<dbReference type="PANTHER" id="PTHR11749">
    <property type="entry name" value="RIBULOSE-5-PHOSPHATE-3-EPIMERASE"/>
    <property type="match status" value="1"/>
</dbReference>
<dbReference type="NCBIfam" id="NF004076">
    <property type="entry name" value="PRK05581.1-4"/>
    <property type="match status" value="1"/>
</dbReference>
<evidence type="ECO:0000256" key="4">
    <source>
        <dbReference type="ARBA" id="ARBA00001947"/>
    </source>
</evidence>
<dbReference type="Gene3D" id="3.20.20.70">
    <property type="entry name" value="Aldolase class I"/>
    <property type="match status" value="1"/>
</dbReference>
<proteinExistence type="inferred from homology"/>
<evidence type="ECO:0000256" key="10">
    <source>
        <dbReference type="HAMAP-Rule" id="MF_02227"/>
    </source>
</evidence>
<dbReference type="InterPro" id="IPR026019">
    <property type="entry name" value="Ribul_P_3_epim"/>
</dbReference>
<dbReference type="GO" id="GO:0019323">
    <property type="term" value="P:pentose catabolic process"/>
    <property type="evidence" value="ECO:0007669"/>
    <property type="project" value="UniProtKB-UniRule"/>
</dbReference>
<evidence type="ECO:0000256" key="13">
    <source>
        <dbReference type="PIRSR" id="PIRSR001461-2"/>
    </source>
</evidence>
<evidence type="ECO:0000256" key="1">
    <source>
        <dbReference type="ARBA" id="ARBA00001782"/>
    </source>
</evidence>
<feature type="binding site" evidence="10 13">
    <location>
        <position position="33"/>
    </location>
    <ligand>
        <name>a divalent metal cation</name>
        <dbReference type="ChEBI" id="CHEBI:60240"/>
    </ligand>
</feature>
<evidence type="ECO:0000256" key="14">
    <source>
        <dbReference type="PIRSR" id="PIRSR001461-3"/>
    </source>
</evidence>
<evidence type="ECO:0000256" key="6">
    <source>
        <dbReference type="ARBA" id="ARBA00009541"/>
    </source>
</evidence>
<protein>
    <recommendedName>
        <fullName evidence="7 10">Ribulose-phosphate 3-epimerase</fullName>
        <ecNumber evidence="7 10">5.1.3.1</ecNumber>
    </recommendedName>
</protein>
<evidence type="ECO:0000256" key="9">
    <source>
        <dbReference type="ARBA" id="ARBA00023235"/>
    </source>
</evidence>
<dbReference type="EC" id="5.1.3.1" evidence="7 10"/>
<keyword evidence="13" id="KW-0862">Zinc</keyword>
<dbReference type="STRING" id="112903.SAMN04490178_102239"/>
<keyword evidence="10 11" id="KW-0119">Carbohydrate metabolism</keyword>
<dbReference type="Proteomes" id="UP000198847">
    <property type="component" value="Unassembled WGS sequence"/>
</dbReference>
<organism evidence="15 16">
    <name type="scientific">Propionispora vibrioides</name>
    <dbReference type="NCBI Taxonomy" id="112903"/>
    <lineage>
        <taxon>Bacteria</taxon>
        <taxon>Bacillati</taxon>
        <taxon>Bacillota</taxon>
        <taxon>Negativicutes</taxon>
        <taxon>Selenomonadales</taxon>
        <taxon>Sporomusaceae</taxon>
        <taxon>Propionispora</taxon>
    </lineage>
</organism>
<evidence type="ECO:0000313" key="16">
    <source>
        <dbReference type="Proteomes" id="UP000198847"/>
    </source>
</evidence>
<dbReference type="GO" id="GO:0005737">
    <property type="term" value="C:cytoplasm"/>
    <property type="evidence" value="ECO:0007669"/>
    <property type="project" value="UniProtKB-ARBA"/>
</dbReference>
<evidence type="ECO:0000256" key="3">
    <source>
        <dbReference type="ARBA" id="ARBA00001941"/>
    </source>
</evidence>
<dbReference type="PROSITE" id="PS01085">
    <property type="entry name" value="RIBUL_P_3_EPIMER_1"/>
    <property type="match status" value="1"/>
</dbReference>
<name>A0A1H8QAJ2_9FIRM</name>
<keyword evidence="13" id="KW-0464">Manganese</keyword>
<sequence length="222" mass="24294">MSIVLSPSLLAADMGHLAQELQTLEECGIKALHIDVMDGNFVPNIAFGPDQIKMLRPLTTMKFDVHLMIVKPERYIQTFADAGADAITVHPEACTHLHRTLQMIKATGRTVGVSLNPATPIEVLEYMYELVDRVLLMTVNPGYGGQKNIVAMNKKIEQLAAAKEAGNYSFEIQVDGGINKENIKAVIAAGARNIVIGSALLQRGKTKENIADYQNIIRSLQL</sequence>
<evidence type="ECO:0000256" key="12">
    <source>
        <dbReference type="PIRSR" id="PIRSR001461-1"/>
    </source>
</evidence>
<dbReference type="GO" id="GO:0046872">
    <property type="term" value="F:metal ion binding"/>
    <property type="evidence" value="ECO:0007669"/>
    <property type="project" value="UniProtKB-UniRule"/>
</dbReference>
<evidence type="ECO:0000256" key="5">
    <source>
        <dbReference type="ARBA" id="ARBA00001954"/>
    </source>
</evidence>
<evidence type="ECO:0000256" key="7">
    <source>
        <dbReference type="ARBA" id="ARBA00013188"/>
    </source>
</evidence>
<feature type="binding site" evidence="10 14">
    <location>
        <begin position="142"/>
        <end position="145"/>
    </location>
    <ligand>
        <name>substrate</name>
    </ligand>
</feature>
<feature type="binding site" evidence="10 14">
    <location>
        <begin position="197"/>
        <end position="198"/>
    </location>
    <ligand>
        <name>substrate</name>
    </ligand>
</feature>
<comment type="catalytic activity">
    <reaction evidence="1 10 11">
        <text>D-ribulose 5-phosphate = D-xylulose 5-phosphate</text>
        <dbReference type="Rhea" id="RHEA:13677"/>
        <dbReference type="ChEBI" id="CHEBI:57737"/>
        <dbReference type="ChEBI" id="CHEBI:58121"/>
        <dbReference type="EC" id="5.1.3.1"/>
    </reaction>
</comment>
<feature type="binding site" evidence="10 13">
    <location>
        <position position="175"/>
    </location>
    <ligand>
        <name>a divalent metal cation</name>
        <dbReference type="ChEBI" id="CHEBI:60240"/>
    </ligand>
</feature>
<keyword evidence="8 10" id="KW-0479">Metal-binding</keyword>
<evidence type="ECO:0000256" key="2">
    <source>
        <dbReference type="ARBA" id="ARBA00001936"/>
    </source>
</evidence>
<evidence type="ECO:0000313" key="15">
    <source>
        <dbReference type="EMBL" id="SEO51028.1"/>
    </source>
</evidence>
<dbReference type="InterPro" id="IPR011060">
    <property type="entry name" value="RibuloseP-bd_barrel"/>
</dbReference>
<keyword evidence="9 10" id="KW-0413">Isomerase</keyword>
<dbReference type="OrthoDB" id="1645589at2"/>
<dbReference type="Pfam" id="PF00834">
    <property type="entry name" value="Ribul_P_3_epim"/>
    <property type="match status" value="1"/>
</dbReference>
<feature type="binding site" evidence="10 14">
    <location>
        <position position="66"/>
    </location>
    <ligand>
        <name>substrate</name>
    </ligand>
</feature>
<comment type="similarity">
    <text evidence="6 10 11">Belongs to the ribulose-phosphate 3-epimerase family.</text>
</comment>
<dbReference type="RefSeq" id="WP_091743942.1">
    <property type="nucleotide sequence ID" value="NZ_FODY01000002.1"/>
</dbReference>
<reference evidence="15 16" key="1">
    <citation type="submission" date="2016-10" db="EMBL/GenBank/DDBJ databases">
        <authorList>
            <person name="de Groot N.N."/>
        </authorList>
    </citation>
    <scope>NUCLEOTIDE SEQUENCE [LARGE SCALE GENOMIC DNA]</scope>
    <source>
        <strain evidence="15 16">DSM 13305</strain>
    </source>
</reference>
<dbReference type="FunFam" id="3.20.20.70:FF:000004">
    <property type="entry name" value="Ribulose-phosphate 3-epimerase"/>
    <property type="match status" value="1"/>
</dbReference>
<dbReference type="GO" id="GO:0006098">
    <property type="term" value="P:pentose-phosphate shunt"/>
    <property type="evidence" value="ECO:0007669"/>
    <property type="project" value="UniProtKB-UniRule"/>
</dbReference>
<dbReference type="InterPro" id="IPR000056">
    <property type="entry name" value="Ribul_P_3_epim-like"/>
</dbReference>
<dbReference type="HAMAP" id="MF_02227">
    <property type="entry name" value="RPE"/>
    <property type="match status" value="1"/>
</dbReference>
<feature type="binding site" evidence="10 13">
    <location>
        <position position="66"/>
    </location>
    <ligand>
        <name>a divalent metal cation</name>
        <dbReference type="ChEBI" id="CHEBI:60240"/>
    </ligand>
</feature>
<comment type="cofactor">
    <cofactor evidence="2">
        <name>Mn(2+)</name>
        <dbReference type="ChEBI" id="CHEBI:29035"/>
    </cofactor>
</comment>